<dbReference type="Gene3D" id="3.30.70.100">
    <property type="match status" value="1"/>
</dbReference>
<dbReference type="Pfam" id="PF03992">
    <property type="entry name" value="ABM"/>
    <property type="match status" value="1"/>
</dbReference>
<organism evidence="3 4">
    <name type="scientific">Pseudonocardia humida</name>
    <dbReference type="NCBI Taxonomy" id="2800819"/>
    <lineage>
        <taxon>Bacteria</taxon>
        <taxon>Bacillati</taxon>
        <taxon>Actinomycetota</taxon>
        <taxon>Actinomycetes</taxon>
        <taxon>Pseudonocardiales</taxon>
        <taxon>Pseudonocardiaceae</taxon>
        <taxon>Pseudonocardia</taxon>
    </lineage>
</organism>
<feature type="region of interest" description="Disordered" evidence="1">
    <location>
        <begin position="83"/>
        <end position="154"/>
    </location>
</feature>
<dbReference type="InterPro" id="IPR007138">
    <property type="entry name" value="ABM_dom"/>
</dbReference>
<evidence type="ECO:0000259" key="2">
    <source>
        <dbReference type="Pfam" id="PF03992"/>
    </source>
</evidence>
<proteinExistence type="predicted"/>
<feature type="domain" description="ABM" evidence="2">
    <location>
        <begin position="6"/>
        <end position="70"/>
    </location>
</feature>
<dbReference type="Proteomes" id="UP001165283">
    <property type="component" value="Unassembled WGS sequence"/>
</dbReference>
<keyword evidence="4" id="KW-1185">Reference proteome</keyword>
<evidence type="ECO:0000256" key="1">
    <source>
        <dbReference type="SAM" id="MobiDB-lite"/>
    </source>
</evidence>
<evidence type="ECO:0000313" key="4">
    <source>
        <dbReference type="Proteomes" id="UP001165283"/>
    </source>
</evidence>
<gene>
    <name evidence="3" type="ORF">KDL28_39565</name>
</gene>
<name>A0ABT1ADP6_9PSEU</name>
<comment type="caution">
    <text evidence="3">The sequence shown here is derived from an EMBL/GenBank/DDBJ whole genome shotgun (WGS) entry which is preliminary data.</text>
</comment>
<accession>A0ABT1ADP6</accession>
<protein>
    <recommendedName>
        <fullName evidence="2">ABM domain-containing protein</fullName>
    </recommendedName>
</protein>
<dbReference type="SUPFAM" id="SSF54909">
    <property type="entry name" value="Dimeric alpha+beta barrel"/>
    <property type="match status" value="1"/>
</dbReference>
<reference evidence="3" key="1">
    <citation type="submission" date="2021-04" db="EMBL/GenBank/DDBJ databases">
        <title>Pseudonocardia sp. nov., isolated from sandy soil of mangrove forest.</title>
        <authorList>
            <person name="Zan Z."/>
            <person name="Huang R."/>
            <person name="Liu W."/>
        </authorList>
    </citation>
    <scope>NUCLEOTIDE SEQUENCE</scope>
    <source>
        <strain evidence="3">S2-4</strain>
    </source>
</reference>
<feature type="compositionally biased region" description="Low complexity" evidence="1">
    <location>
        <begin position="129"/>
        <end position="145"/>
    </location>
</feature>
<dbReference type="RefSeq" id="WP_372497181.1">
    <property type="nucleotide sequence ID" value="NZ_JAGSOV010000112.1"/>
</dbReference>
<dbReference type="InterPro" id="IPR011008">
    <property type="entry name" value="Dimeric_a/b-barrel"/>
</dbReference>
<feature type="compositionally biased region" description="Basic and acidic residues" evidence="1">
    <location>
        <begin position="119"/>
        <end position="128"/>
    </location>
</feature>
<feature type="non-terminal residue" evidence="3">
    <location>
        <position position="154"/>
    </location>
</feature>
<sequence length="154" mass="16572">MAERSVTISVSYPVAAGEEAEFEAWSRLRLAESADRPGYLGGQVLAPPSPGPDWYIVHRFENERAASRWETWFRESPGWQQAADIEWKVEGGEPAPSGRPSATGRPPNGRVPVPAQRAPDPRPADGRGRPAARPPAAGRPPAGVEARGRPAPPL</sequence>
<dbReference type="EMBL" id="JAGSOV010000112">
    <property type="protein sequence ID" value="MCO1661162.1"/>
    <property type="molecule type" value="Genomic_DNA"/>
</dbReference>
<evidence type="ECO:0000313" key="3">
    <source>
        <dbReference type="EMBL" id="MCO1661162.1"/>
    </source>
</evidence>